<name>A0ABS1X2W0_9GAMM</name>
<feature type="compositionally biased region" description="Acidic residues" evidence="5">
    <location>
        <begin position="372"/>
        <end position="394"/>
    </location>
</feature>
<dbReference type="CDD" id="cd06251">
    <property type="entry name" value="M14_ASTE_ASPA-like"/>
    <property type="match status" value="1"/>
</dbReference>
<evidence type="ECO:0000313" key="9">
    <source>
        <dbReference type="Proteomes" id="UP000661077"/>
    </source>
</evidence>
<gene>
    <name evidence="8" type="ORF">JM946_22715</name>
</gene>
<organism evidence="8 9">
    <name type="scientific">Steroidobacter gossypii</name>
    <dbReference type="NCBI Taxonomy" id="2805490"/>
    <lineage>
        <taxon>Bacteria</taxon>
        <taxon>Pseudomonadati</taxon>
        <taxon>Pseudomonadota</taxon>
        <taxon>Gammaproteobacteria</taxon>
        <taxon>Steroidobacterales</taxon>
        <taxon>Steroidobacteraceae</taxon>
        <taxon>Steroidobacter</taxon>
    </lineage>
</organism>
<reference evidence="8 9" key="1">
    <citation type="journal article" date="2021" name="Int. J. Syst. Evol. Microbiol.">
        <title>Steroidobacter gossypii sp. nov., isolated from soil of cotton cropping field.</title>
        <authorList>
            <person name="Huang R."/>
            <person name="Yang S."/>
            <person name="Zhen C."/>
            <person name="Liu W."/>
        </authorList>
    </citation>
    <scope>NUCLEOTIDE SEQUENCE [LARGE SCALE GENOMIC DNA]</scope>
    <source>
        <strain evidence="8 9">S1-65</strain>
    </source>
</reference>
<feature type="domain" description="Succinylglutamate desuccinylase/Aspartoacylase catalytic" evidence="7">
    <location>
        <begin position="91"/>
        <end position="267"/>
    </location>
</feature>
<comment type="cofactor">
    <cofactor evidence="1">
        <name>Zn(2+)</name>
        <dbReference type="ChEBI" id="CHEBI:29105"/>
    </cofactor>
</comment>
<evidence type="ECO:0000256" key="3">
    <source>
        <dbReference type="ARBA" id="ARBA00022801"/>
    </source>
</evidence>
<keyword evidence="6" id="KW-0732">Signal</keyword>
<dbReference type="InterPro" id="IPR053138">
    <property type="entry name" value="N-alpha-Ac-DABA_deacetylase"/>
</dbReference>
<protein>
    <submittedName>
        <fullName evidence="8">Succinylglutamate desuccinylase/aspartoacylase family protein</fullName>
    </submittedName>
</protein>
<sequence length="394" mass="42528">MKRGLRHSFVVLSCVVGTLVNAAEEPPTTAPTPAPATTAVSETLKPKGRLRLLGSDVPPGTRKKLIWTSGAAMEGFVSPVPVFVLNGKGQGPVLCLTAAVHGDELNGIEVTRRVLDDLDVEELNGAVIGVPIVNIQGFYRGARYLPDRRDLNRYFPGNPRGSAATRMAHSFFTEVVKHCSALIDLHTGSLNRTNLPQVRADLRLPQVSRMTKAFGATVVLHSVGERGSLRRAATDAGIPAVTFEMGEPMRVQSEQVEHGAKAVETLLYSLGMTKQRRYWGDPEPVYYASKWVRVDHGGILFSDVALGERVTEGELLGVVTDPISNQQHRIYAPTSGRVLGMALNQVVLPGFAAYRIGTATTPSKMSKQSAEEATEDSREDDEAAPTEELDSPPG</sequence>
<dbReference type="Pfam" id="PF24827">
    <property type="entry name" value="AstE_AspA_cat"/>
    <property type="match status" value="1"/>
</dbReference>
<evidence type="ECO:0000256" key="6">
    <source>
        <dbReference type="SAM" id="SignalP"/>
    </source>
</evidence>
<evidence type="ECO:0000259" key="7">
    <source>
        <dbReference type="Pfam" id="PF24827"/>
    </source>
</evidence>
<feature type="signal peptide" evidence="6">
    <location>
        <begin position="1"/>
        <end position="22"/>
    </location>
</feature>
<evidence type="ECO:0000256" key="1">
    <source>
        <dbReference type="ARBA" id="ARBA00001947"/>
    </source>
</evidence>
<keyword evidence="2" id="KW-0479">Metal-binding</keyword>
<evidence type="ECO:0000256" key="5">
    <source>
        <dbReference type="SAM" id="MobiDB-lite"/>
    </source>
</evidence>
<dbReference type="PANTHER" id="PTHR37326">
    <property type="entry name" value="BLL3975 PROTEIN"/>
    <property type="match status" value="1"/>
</dbReference>
<feature type="region of interest" description="Disordered" evidence="5">
    <location>
        <begin position="361"/>
        <end position="394"/>
    </location>
</feature>
<evidence type="ECO:0000313" key="8">
    <source>
        <dbReference type="EMBL" id="MBM0107564.1"/>
    </source>
</evidence>
<comment type="caution">
    <text evidence="8">The sequence shown here is derived from an EMBL/GenBank/DDBJ whole genome shotgun (WGS) entry which is preliminary data.</text>
</comment>
<dbReference type="SUPFAM" id="SSF53187">
    <property type="entry name" value="Zn-dependent exopeptidases"/>
    <property type="match status" value="1"/>
</dbReference>
<dbReference type="InterPro" id="IPR055438">
    <property type="entry name" value="AstE_AspA_cat"/>
</dbReference>
<dbReference type="EMBL" id="JAEVLS010000005">
    <property type="protein sequence ID" value="MBM0107564.1"/>
    <property type="molecule type" value="Genomic_DNA"/>
</dbReference>
<evidence type="ECO:0000256" key="4">
    <source>
        <dbReference type="ARBA" id="ARBA00022833"/>
    </source>
</evidence>
<keyword evidence="4" id="KW-0862">Zinc</keyword>
<dbReference type="Gene3D" id="3.40.630.10">
    <property type="entry name" value="Zn peptidases"/>
    <property type="match status" value="1"/>
</dbReference>
<keyword evidence="9" id="KW-1185">Reference proteome</keyword>
<feature type="chain" id="PRO_5045520035" evidence="6">
    <location>
        <begin position="23"/>
        <end position="394"/>
    </location>
</feature>
<proteinExistence type="predicted"/>
<accession>A0ABS1X2W0</accession>
<dbReference type="Proteomes" id="UP000661077">
    <property type="component" value="Unassembled WGS sequence"/>
</dbReference>
<dbReference type="RefSeq" id="WP_203169667.1">
    <property type="nucleotide sequence ID" value="NZ_JAEVLS010000005.1"/>
</dbReference>
<keyword evidence="3" id="KW-0378">Hydrolase</keyword>
<dbReference type="PANTHER" id="PTHR37326:SF2">
    <property type="entry name" value="SUCCINYLGLUTAMATE DESUCCINYLASE_ASPARTOACYLASE FAMILY PROTEIN"/>
    <property type="match status" value="1"/>
</dbReference>
<evidence type="ECO:0000256" key="2">
    <source>
        <dbReference type="ARBA" id="ARBA00022723"/>
    </source>
</evidence>